<accession>A0AAC9KAQ2</accession>
<dbReference type="AlphaFoldDB" id="A0AAC9KAQ2"/>
<protein>
    <recommendedName>
        <fullName evidence="1">DUF2147 domain-containing protein</fullName>
    </recommendedName>
</protein>
<name>A0AAC9KAQ2_9PROT</name>
<dbReference type="InterPro" id="IPR019223">
    <property type="entry name" value="DUF2147"/>
</dbReference>
<evidence type="ECO:0000313" key="3">
    <source>
        <dbReference type="Proteomes" id="UP000182373"/>
    </source>
</evidence>
<dbReference type="PANTHER" id="PTHR36919:SF2">
    <property type="entry name" value="BLL6627 PROTEIN"/>
    <property type="match status" value="1"/>
</dbReference>
<dbReference type="EMBL" id="CP018191">
    <property type="protein sequence ID" value="APH54764.1"/>
    <property type="molecule type" value="Genomic_DNA"/>
</dbReference>
<organism evidence="2 3">
    <name type="scientific">Granulibacter bethesdensis</name>
    <dbReference type="NCBI Taxonomy" id="364410"/>
    <lineage>
        <taxon>Bacteria</taxon>
        <taxon>Pseudomonadati</taxon>
        <taxon>Pseudomonadota</taxon>
        <taxon>Alphaproteobacteria</taxon>
        <taxon>Acetobacterales</taxon>
        <taxon>Acetobacteraceae</taxon>
        <taxon>Granulibacter</taxon>
    </lineage>
</organism>
<dbReference type="Proteomes" id="UP000182373">
    <property type="component" value="Chromosome"/>
</dbReference>
<dbReference type="PANTHER" id="PTHR36919">
    <property type="entry name" value="BLR1215 PROTEIN"/>
    <property type="match status" value="1"/>
</dbReference>
<gene>
    <name evidence="2" type="ORF">GbCGDNIH9_1462</name>
</gene>
<evidence type="ECO:0000259" key="1">
    <source>
        <dbReference type="Pfam" id="PF09917"/>
    </source>
</evidence>
<sequence>MIRMLSAFCLNHIPSRLVQGALMAAFILLPPCRGWSAEPDPLLGTWLTQDREAVIELVQCKPHNDRSGQAGLCGRIAGITLDHPDDPMPVDVWGRPQCGEIIIETGPRDADGRWPGKILDPRKGSWYSVSLWIGPDGNLRVRGYIGISLFGETQSWTRYHGSLRADCLMQRTAKAE</sequence>
<dbReference type="Gene3D" id="2.40.128.520">
    <property type="match status" value="1"/>
</dbReference>
<proteinExistence type="predicted"/>
<feature type="domain" description="DUF2147" evidence="1">
    <location>
        <begin position="44"/>
        <end position="158"/>
    </location>
</feature>
<reference evidence="3" key="1">
    <citation type="submission" date="2016-11" db="EMBL/GenBank/DDBJ databases">
        <title>Comparative genomic and phenotypic analysis of Granulibacter bethesdensis clinical isolates from patients with chronic granulomatous disease.</title>
        <authorList>
            <person name="Zarember K.A."/>
            <person name="Porcella S.F."/>
            <person name="Chu J."/>
            <person name="Ding L."/>
            <person name="Dahlstrom E."/>
            <person name="Barbian K."/>
            <person name="Martens C."/>
            <person name="Sykora L."/>
            <person name="Kramer S."/>
            <person name="Pettinato A.M."/>
            <person name="Hong H."/>
            <person name="Wald G."/>
            <person name="Berg L.J."/>
            <person name="Rogge L.S."/>
            <person name="Greenberg D.E."/>
            <person name="Falcone E.L."/>
            <person name="Neves J.F."/>
            <person name="Simoes M.J."/>
            <person name="Casal M."/>
            <person name="Rodriguez-Lopez F.C."/>
            <person name="Zelazny A."/>
            <person name="Gallin J.I."/>
            <person name="Holland S.M."/>
        </authorList>
    </citation>
    <scope>NUCLEOTIDE SEQUENCE [LARGE SCALE GENOMIC DNA]</scope>
    <source>
        <strain evidence="3">NIH9.1</strain>
    </source>
</reference>
<dbReference type="Pfam" id="PF09917">
    <property type="entry name" value="DUF2147"/>
    <property type="match status" value="1"/>
</dbReference>
<evidence type="ECO:0000313" key="2">
    <source>
        <dbReference type="EMBL" id="APH54764.1"/>
    </source>
</evidence>